<feature type="domain" description="HTH merR-type" evidence="1">
    <location>
        <begin position="70"/>
        <end position="92"/>
    </location>
</feature>
<reference evidence="2 3" key="1">
    <citation type="submission" date="2015-09" db="EMBL/GenBank/DDBJ databases">
        <title>Draft genome sequence of Kouleothrix aurantiaca JCM 19913.</title>
        <authorList>
            <person name="Hemp J."/>
        </authorList>
    </citation>
    <scope>NUCLEOTIDE SEQUENCE [LARGE SCALE GENOMIC DNA]</scope>
    <source>
        <strain evidence="2 3">COM-B</strain>
    </source>
</reference>
<dbReference type="AlphaFoldDB" id="A0A0P9DSV2"/>
<dbReference type="GO" id="GO:0003677">
    <property type="term" value="F:DNA binding"/>
    <property type="evidence" value="ECO:0007669"/>
    <property type="project" value="InterPro"/>
</dbReference>
<proteinExistence type="predicted"/>
<evidence type="ECO:0000259" key="1">
    <source>
        <dbReference type="PROSITE" id="PS00552"/>
    </source>
</evidence>
<protein>
    <recommendedName>
        <fullName evidence="1">HTH merR-type domain-containing protein</fullName>
    </recommendedName>
</protein>
<organism evidence="2 3">
    <name type="scientific">Kouleothrix aurantiaca</name>
    <dbReference type="NCBI Taxonomy" id="186479"/>
    <lineage>
        <taxon>Bacteria</taxon>
        <taxon>Bacillati</taxon>
        <taxon>Chloroflexota</taxon>
        <taxon>Chloroflexia</taxon>
        <taxon>Chloroflexales</taxon>
        <taxon>Roseiflexineae</taxon>
        <taxon>Roseiflexaceae</taxon>
        <taxon>Kouleothrix</taxon>
    </lineage>
</organism>
<sequence length="109" mass="12374">MSDDTEATEDTDKKRHAKLGVREAVRLSGIPHSTIDRWRKKGLLTGPLTLAKLERLKEETARVQNDPPLSKAAEILNVSRQQVHQWQQRGMLPTPLTPEALEAFRLARE</sequence>
<dbReference type="EMBL" id="LJCR01000301">
    <property type="protein sequence ID" value="KPV53250.1"/>
    <property type="molecule type" value="Genomic_DNA"/>
</dbReference>
<name>A0A0P9DSV2_9CHLR</name>
<comment type="caution">
    <text evidence="2">The sequence shown here is derived from an EMBL/GenBank/DDBJ whole genome shotgun (WGS) entry which is preliminary data.</text>
</comment>
<evidence type="ECO:0000313" key="3">
    <source>
        <dbReference type="Proteomes" id="UP000050509"/>
    </source>
</evidence>
<accession>A0A0P9DSV2</accession>
<dbReference type="PROSITE" id="PS00552">
    <property type="entry name" value="HTH_MERR_1"/>
    <property type="match status" value="1"/>
</dbReference>
<dbReference type="InterPro" id="IPR000551">
    <property type="entry name" value="MerR-type_HTH_dom"/>
</dbReference>
<dbReference type="GO" id="GO:0006355">
    <property type="term" value="P:regulation of DNA-templated transcription"/>
    <property type="evidence" value="ECO:0007669"/>
    <property type="project" value="InterPro"/>
</dbReference>
<gene>
    <name evidence="2" type="ORF">SE17_10695</name>
</gene>
<keyword evidence="3" id="KW-1185">Reference proteome</keyword>
<evidence type="ECO:0000313" key="2">
    <source>
        <dbReference type="EMBL" id="KPV53250.1"/>
    </source>
</evidence>
<dbReference type="Proteomes" id="UP000050509">
    <property type="component" value="Unassembled WGS sequence"/>
</dbReference>